<sequence>MASSSEQNRNIEGSMDATPPEMMSCRRRRDPNASFVADLRDHFDEFVHASMDEHTNCFKKTLKKMFGMSKNIPAATSQQASVDSVLPLKVTTSE</sequence>
<evidence type="ECO:0000313" key="1">
    <source>
        <dbReference type="EMBL" id="KAJ7549670.1"/>
    </source>
</evidence>
<accession>A0ACC2D656</accession>
<reference evidence="2" key="1">
    <citation type="journal article" date="2024" name="Proc. Natl. Acad. Sci. U.S.A.">
        <title>Extraordinary preservation of gene collinearity over three hundred million years revealed in homosporous lycophytes.</title>
        <authorList>
            <person name="Li C."/>
            <person name="Wickell D."/>
            <person name="Kuo L.Y."/>
            <person name="Chen X."/>
            <person name="Nie B."/>
            <person name="Liao X."/>
            <person name="Peng D."/>
            <person name="Ji J."/>
            <person name="Jenkins J."/>
            <person name="Williams M."/>
            <person name="Shu S."/>
            <person name="Plott C."/>
            <person name="Barry K."/>
            <person name="Rajasekar S."/>
            <person name="Grimwood J."/>
            <person name="Han X."/>
            <person name="Sun S."/>
            <person name="Hou Z."/>
            <person name="He W."/>
            <person name="Dai G."/>
            <person name="Sun C."/>
            <person name="Schmutz J."/>
            <person name="Leebens-Mack J.H."/>
            <person name="Li F.W."/>
            <person name="Wang L."/>
        </authorList>
    </citation>
    <scope>NUCLEOTIDE SEQUENCE [LARGE SCALE GENOMIC DNA]</scope>
    <source>
        <strain evidence="2">cv. PW_Plant_1</strain>
    </source>
</reference>
<organism evidence="1 2">
    <name type="scientific">Diphasiastrum complanatum</name>
    <name type="common">Issler's clubmoss</name>
    <name type="synonym">Lycopodium complanatum</name>
    <dbReference type="NCBI Taxonomy" id="34168"/>
    <lineage>
        <taxon>Eukaryota</taxon>
        <taxon>Viridiplantae</taxon>
        <taxon>Streptophyta</taxon>
        <taxon>Embryophyta</taxon>
        <taxon>Tracheophyta</taxon>
        <taxon>Lycopodiopsida</taxon>
        <taxon>Lycopodiales</taxon>
        <taxon>Lycopodiaceae</taxon>
        <taxon>Lycopodioideae</taxon>
        <taxon>Diphasiastrum</taxon>
    </lineage>
</organism>
<name>A0ACC2D656_DIPCM</name>
<keyword evidence="2" id="KW-1185">Reference proteome</keyword>
<dbReference type="Proteomes" id="UP001162992">
    <property type="component" value="Chromosome 7"/>
</dbReference>
<evidence type="ECO:0000313" key="2">
    <source>
        <dbReference type="Proteomes" id="UP001162992"/>
    </source>
</evidence>
<protein>
    <submittedName>
        <fullName evidence="1">Uncharacterized protein</fullName>
    </submittedName>
</protein>
<comment type="caution">
    <text evidence="1">The sequence shown here is derived from an EMBL/GenBank/DDBJ whole genome shotgun (WGS) entry which is preliminary data.</text>
</comment>
<proteinExistence type="predicted"/>
<gene>
    <name evidence="1" type="ORF">O6H91_07G061800</name>
</gene>
<dbReference type="EMBL" id="CM055098">
    <property type="protein sequence ID" value="KAJ7549670.1"/>
    <property type="molecule type" value="Genomic_DNA"/>
</dbReference>